<reference evidence="2 3" key="1">
    <citation type="submission" date="2012-09" db="EMBL/GenBank/DDBJ databases">
        <title>Genome Sequence of Bacillus sp. DW5-4.</title>
        <authorList>
            <person name="Lai Q."/>
            <person name="Liu Y."/>
            <person name="Shao Z."/>
        </authorList>
    </citation>
    <scope>NUCLEOTIDE SEQUENCE [LARGE SCALE GENOMIC DNA]</scope>
    <source>
        <strain evidence="2 3">DW5-4</strain>
    </source>
</reference>
<comment type="caution">
    <text evidence="2">The sequence shown here is derived from an EMBL/GenBank/DDBJ whole genome shotgun (WGS) entry which is preliminary data.</text>
</comment>
<keyword evidence="1" id="KW-1133">Transmembrane helix</keyword>
<feature type="transmembrane region" description="Helical" evidence="1">
    <location>
        <begin position="36"/>
        <end position="59"/>
    </location>
</feature>
<dbReference type="Proteomes" id="UP000028091">
    <property type="component" value="Unassembled WGS sequence"/>
</dbReference>
<evidence type="ECO:0000313" key="3">
    <source>
        <dbReference type="Proteomes" id="UP000028091"/>
    </source>
</evidence>
<dbReference type="eggNOG" id="ENOG503081N">
    <property type="taxonomic scope" value="Bacteria"/>
</dbReference>
<protein>
    <submittedName>
        <fullName evidence="2">Uncharacterized protein</fullName>
    </submittedName>
</protein>
<dbReference type="AlphaFoldDB" id="A0A081LAG8"/>
<keyword evidence="1" id="KW-0472">Membrane</keyword>
<proteinExistence type="predicted"/>
<keyword evidence="3" id="KW-1185">Reference proteome</keyword>
<evidence type="ECO:0000256" key="1">
    <source>
        <dbReference type="SAM" id="Phobius"/>
    </source>
</evidence>
<dbReference type="RefSeq" id="WP_034321872.1">
    <property type="nucleotide sequence ID" value="NZ_JALPZN010000056.1"/>
</dbReference>
<accession>A0A081LAG8</accession>
<organism evidence="2 3">
    <name type="scientific">Bacillus zhangzhouensis</name>
    <dbReference type="NCBI Taxonomy" id="1178540"/>
    <lineage>
        <taxon>Bacteria</taxon>
        <taxon>Bacillati</taxon>
        <taxon>Bacillota</taxon>
        <taxon>Bacilli</taxon>
        <taxon>Bacillales</taxon>
        <taxon>Bacillaceae</taxon>
        <taxon>Bacillus</taxon>
    </lineage>
</organism>
<dbReference type="EMBL" id="JOTP01000011">
    <property type="protein sequence ID" value="KEP26244.1"/>
    <property type="molecule type" value="Genomic_DNA"/>
</dbReference>
<gene>
    <name evidence="2" type="ORF">BA70_03005</name>
</gene>
<dbReference type="OrthoDB" id="2353968at2"/>
<name>A0A081LAG8_9BACI</name>
<sequence>MSQTEMIILLCALPLLFAQGFLLFMDAKKRGRYKWFWGIVGLINFPSSSILYWLCVVLPDRKRGENLRKD</sequence>
<evidence type="ECO:0000313" key="2">
    <source>
        <dbReference type="EMBL" id="KEP26244.1"/>
    </source>
</evidence>
<feature type="transmembrane region" description="Helical" evidence="1">
    <location>
        <begin position="6"/>
        <end position="24"/>
    </location>
</feature>
<keyword evidence="1" id="KW-0812">Transmembrane</keyword>